<dbReference type="PROSITE" id="PS50181">
    <property type="entry name" value="FBOX"/>
    <property type="match status" value="1"/>
</dbReference>
<reference evidence="2 3" key="1">
    <citation type="journal article" date="2013" name="Nature">
        <title>Insights into bilaterian evolution from three spiralian genomes.</title>
        <authorList>
            <person name="Simakov O."/>
            <person name="Marletaz F."/>
            <person name="Cho S.J."/>
            <person name="Edsinger-Gonzales E."/>
            <person name="Havlak P."/>
            <person name="Hellsten U."/>
            <person name="Kuo D.H."/>
            <person name="Larsson T."/>
            <person name="Lv J."/>
            <person name="Arendt D."/>
            <person name="Savage R."/>
            <person name="Osoegawa K."/>
            <person name="de Jong P."/>
            <person name="Grimwood J."/>
            <person name="Chapman J.A."/>
            <person name="Shapiro H."/>
            <person name="Aerts A."/>
            <person name="Otillar R.P."/>
            <person name="Terry A.Y."/>
            <person name="Boore J.L."/>
            <person name="Grigoriev I.V."/>
            <person name="Lindberg D.R."/>
            <person name="Seaver E.C."/>
            <person name="Weisblat D.A."/>
            <person name="Putnam N.H."/>
            <person name="Rokhsar D.S."/>
        </authorList>
    </citation>
    <scope>NUCLEOTIDE SEQUENCE [LARGE SCALE GENOMIC DNA]</scope>
</reference>
<dbReference type="Gene3D" id="2.130.10.10">
    <property type="entry name" value="YVTN repeat-like/Quinoprotein amine dehydrogenase"/>
    <property type="match status" value="1"/>
</dbReference>
<dbReference type="SMART" id="SM00320">
    <property type="entry name" value="WD40"/>
    <property type="match status" value="4"/>
</dbReference>
<dbReference type="Pfam" id="PF12937">
    <property type="entry name" value="F-box-like"/>
    <property type="match status" value="1"/>
</dbReference>
<dbReference type="STRING" id="225164.V4A5Z5"/>
<dbReference type="Pfam" id="PF00400">
    <property type="entry name" value="WD40"/>
    <property type="match status" value="2"/>
</dbReference>
<dbReference type="Gene3D" id="1.20.1280.50">
    <property type="match status" value="1"/>
</dbReference>
<dbReference type="GO" id="GO:0031146">
    <property type="term" value="P:SCF-dependent proteasomal ubiquitin-dependent protein catabolic process"/>
    <property type="evidence" value="ECO:0007669"/>
    <property type="project" value="TreeGrafter"/>
</dbReference>
<dbReference type="SMART" id="SM00256">
    <property type="entry name" value="FBOX"/>
    <property type="match status" value="1"/>
</dbReference>
<dbReference type="InterPro" id="IPR052301">
    <property type="entry name" value="SCF_F-box/WD-repeat"/>
</dbReference>
<dbReference type="OMA" id="LTHFDMV"/>
<proteinExistence type="predicted"/>
<dbReference type="Proteomes" id="UP000030746">
    <property type="component" value="Unassembled WGS sequence"/>
</dbReference>
<dbReference type="AlphaFoldDB" id="V4A5Z5"/>
<dbReference type="OrthoDB" id="435188at2759"/>
<keyword evidence="3" id="KW-1185">Reference proteome</keyword>
<dbReference type="InterPro" id="IPR001680">
    <property type="entry name" value="WD40_rpt"/>
</dbReference>
<organism evidence="2 3">
    <name type="scientific">Lottia gigantea</name>
    <name type="common">Giant owl limpet</name>
    <dbReference type="NCBI Taxonomy" id="225164"/>
    <lineage>
        <taxon>Eukaryota</taxon>
        <taxon>Metazoa</taxon>
        <taxon>Spiralia</taxon>
        <taxon>Lophotrochozoa</taxon>
        <taxon>Mollusca</taxon>
        <taxon>Gastropoda</taxon>
        <taxon>Patellogastropoda</taxon>
        <taxon>Lottioidea</taxon>
        <taxon>Lottiidae</taxon>
        <taxon>Lottia</taxon>
    </lineage>
</organism>
<dbReference type="InterPro" id="IPR036322">
    <property type="entry name" value="WD40_repeat_dom_sf"/>
</dbReference>
<evidence type="ECO:0000259" key="1">
    <source>
        <dbReference type="PROSITE" id="PS50181"/>
    </source>
</evidence>
<dbReference type="InterPro" id="IPR015943">
    <property type="entry name" value="WD40/YVTN_repeat-like_dom_sf"/>
</dbReference>
<accession>V4A5Z5</accession>
<dbReference type="FunFam" id="2.130.10.10:FF:002194">
    <property type="entry name" value="Uncharacterized protein"/>
    <property type="match status" value="1"/>
</dbReference>
<dbReference type="PANTHER" id="PTHR14381">
    <property type="entry name" value="DACTYLIN"/>
    <property type="match status" value="1"/>
</dbReference>
<dbReference type="CTD" id="20232240"/>
<dbReference type="RefSeq" id="XP_009059074.1">
    <property type="nucleotide sequence ID" value="XM_009060826.1"/>
</dbReference>
<evidence type="ECO:0000313" key="3">
    <source>
        <dbReference type="Proteomes" id="UP000030746"/>
    </source>
</evidence>
<dbReference type="GeneID" id="20232240"/>
<name>V4A5Z5_LOTGI</name>
<dbReference type="SUPFAM" id="SSF50978">
    <property type="entry name" value="WD40 repeat-like"/>
    <property type="match status" value="1"/>
</dbReference>
<feature type="domain" description="F-box" evidence="1">
    <location>
        <begin position="4"/>
        <end position="50"/>
    </location>
</feature>
<dbReference type="KEGG" id="lgi:LOTGIDRAFT_123420"/>
<dbReference type="EMBL" id="KB202444">
    <property type="protein sequence ID" value="ESO90405.1"/>
    <property type="molecule type" value="Genomic_DNA"/>
</dbReference>
<dbReference type="PANTHER" id="PTHR14381:SF1">
    <property type="entry name" value="F-BOX_WD REPEAT-CONTAINING PROTEIN 4"/>
    <property type="match status" value="1"/>
</dbReference>
<dbReference type="InterPro" id="IPR001810">
    <property type="entry name" value="F-box_dom"/>
</dbReference>
<dbReference type="GO" id="GO:0019005">
    <property type="term" value="C:SCF ubiquitin ligase complex"/>
    <property type="evidence" value="ECO:0007669"/>
    <property type="project" value="TreeGrafter"/>
</dbReference>
<dbReference type="HOGENOM" id="CLU_034660_0_0_1"/>
<evidence type="ECO:0000313" key="2">
    <source>
        <dbReference type="EMBL" id="ESO90405.1"/>
    </source>
</evidence>
<sequence>MEDGFQLDYLPDDILYHILSFLDVKSLCTICRVSKLLKYFATKDCVWMPLLKNQRVQMRYKTPVHYDTTESKDIKLASNGKRGIFMNPVCIFFHCRLMPWLQRDDQSNIWLSVKNKIRCYHLDKHGNPRESKGRQLSGFRDDVSKFVITDGLLVGGCRDGSLGCWNSDTSDLLFKYSNLHTSDTHCIDYCNNIVVSGSRDKTVKVENLLRKTIYMGDRVWSLKISPCGESLATGTAGNRGLPALTTWDLSTGEMLSTLDPDHQKGAGILNMKYEDRNTLLTCGYDTRLRMWDLRTDIVASWVEPFDSTVFSFETDNNVSMVTGTALYGMCRLWDKRTTKPIQKYYIDHSRSPVYSLTFDPGRLYAALDLGLYKLDFT</sequence>
<dbReference type="SUPFAM" id="SSF81383">
    <property type="entry name" value="F-box domain"/>
    <property type="match status" value="1"/>
</dbReference>
<gene>
    <name evidence="2" type="ORF">LOTGIDRAFT_123420</name>
</gene>
<protein>
    <recommendedName>
        <fullName evidence="1">F-box domain-containing protein</fullName>
    </recommendedName>
</protein>
<dbReference type="InterPro" id="IPR036047">
    <property type="entry name" value="F-box-like_dom_sf"/>
</dbReference>